<gene>
    <name evidence="1" type="ORF">TrRE_jg3696</name>
</gene>
<protein>
    <submittedName>
        <fullName evidence="1">Uncharacterized protein</fullName>
    </submittedName>
</protein>
<evidence type="ECO:0000313" key="1">
    <source>
        <dbReference type="EMBL" id="GMH64568.1"/>
    </source>
</evidence>
<comment type="caution">
    <text evidence="1">The sequence shown here is derived from an EMBL/GenBank/DDBJ whole genome shotgun (WGS) entry which is preliminary data.</text>
</comment>
<keyword evidence="2" id="KW-1185">Reference proteome</keyword>
<sequence>MCDGSCISSLEASTFGSGQPSASCTKTLPLHHYGDPGSDVPSYDPANTPDDDGSLCLLDEYPIYLERISGSLSDRPYVFCSHRCDTDIWRTCTEDIPPHSTAVPFCAANWDFPPCALSCAPAGKIPSSEQDAADRRCGARNSAKCRASGNSGSNICVFDTSETTCTCDRPGGGGSGGANSYSCSDHSYGACASGEICYAYEPFKKGSWKDGCKTIPDASVKCKCAHPGSGSSGGKNGYKCDDGTDGFCASDETCFAYVFEKGDWSSGCAKEPQRY</sequence>
<dbReference type="Proteomes" id="UP001165082">
    <property type="component" value="Unassembled WGS sequence"/>
</dbReference>
<reference evidence="1" key="1">
    <citation type="submission" date="2022-07" db="EMBL/GenBank/DDBJ databases">
        <title>Genome analysis of Parmales, a sister group of diatoms, reveals the evolutionary specialization of diatoms from phago-mixotrophs to photoautotrophs.</title>
        <authorList>
            <person name="Ban H."/>
            <person name="Sato S."/>
            <person name="Yoshikawa S."/>
            <person name="Kazumasa Y."/>
            <person name="Nakamura Y."/>
            <person name="Ichinomiya M."/>
            <person name="Saitoh K."/>
            <person name="Sato N."/>
            <person name="Blanc-Mathieu R."/>
            <person name="Endo H."/>
            <person name="Kuwata A."/>
            <person name="Ogata H."/>
        </authorList>
    </citation>
    <scope>NUCLEOTIDE SEQUENCE</scope>
</reference>
<name>A0A9W7A8I3_9STRA</name>
<dbReference type="EMBL" id="BRXZ01002544">
    <property type="protein sequence ID" value="GMH64568.1"/>
    <property type="molecule type" value="Genomic_DNA"/>
</dbReference>
<evidence type="ECO:0000313" key="2">
    <source>
        <dbReference type="Proteomes" id="UP001165082"/>
    </source>
</evidence>
<organism evidence="1 2">
    <name type="scientific">Triparma retinervis</name>
    <dbReference type="NCBI Taxonomy" id="2557542"/>
    <lineage>
        <taxon>Eukaryota</taxon>
        <taxon>Sar</taxon>
        <taxon>Stramenopiles</taxon>
        <taxon>Ochrophyta</taxon>
        <taxon>Bolidophyceae</taxon>
        <taxon>Parmales</taxon>
        <taxon>Triparmaceae</taxon>
        <taxon>Triparma</taxon>
    </lineage>
</organism>
<dbReference type="AlphaFoldDB" id="A0A9W7A8I3"/>
<proteinExistence type="predicted"/>
<accession>A0A9W7A8I3</accession>